<proteinExistence type="inferred from homology"/>
<gene>
    <name evidence="4" type="ORF">FCC1311_074462</name>
</gene>
<evidence type="ECO:0000313" key="4">
    <source>
        <dbReference type="EMBL" id="GBG31225.1"/>
    </source>
</evidence>
<feature type="compositionally biased region" description="Polar residues" evidence="2">
    <location>
        <begin position="25"/>
        <end position="34"/>
    </location>
</feature>
<dbReference type="EMBL" id="BEYU01000093">
    <property type="protein sequence ID" value="GBG31225.1"/>
    <property type="molecule type" value="Genomic_DNA"/>
</dbReference>
<feature type="region of interest" description="Disordered" evidence="2">
    <location>
        <begin position="1"/>
        <end position="111"/>
    </location>
</feature>
<feature type="compositionally biased region" description="Acidic residues" evidence="2">
    <location>
        <begin position="64"/>
        <end position="73"/>
    </location>
</feature>
<feature type="region of interest" description="Disordered" evidence="2">
    <location>
        <begin position="306"/>
        <end position="332"/>
    </location>
</feature>
<dbReference type="PANTHER" id="PTHR16255">
    <property type="entry name" value="REQUIRED FOR MEIOTIC NUCLEAR DIVISION PROTEIN 1 HOMOLOG"/>
    <property type="match status" value="1"/>
</dbReference>
<reference evidence="4 5" key="1">
    <citation type="submission" date="2017-12" db="EMBL/GenBank/DDBJ databases">
        <title>Sequencing, de novo assembly and annotation of complete genome of a new Thraustochytrid species, strain FCC1311.</title>
        <authorList>
            <person name="Sedici K."/>
            <person name="Godart F."/>
            <person name="Aiese Cigliano R."/>
            <person name="Sanseverino W."/>
            <person name="Barakat M."/>
            <person name="Ortet P."/>
            <person name="Marechal E."/>
            <person name="Cagnac O."/>
            <person name="Amato A."/>
        </authorList>
    </citation>
    <scope>NUCLEOTIDE SEQUENCE [LARGE SCALE GENOMIC DNA]</scope>
</reference>
<organism evidence="4 5">
    <name type="scientific">Hondaea fermentalgiana</name>
    <dbReference type="NCBI Taxonomy" id="2315210"/>
    <lineage>
        <taxon>Eukaryota</taxon>
        <taxon>Sar</taxon>
        <taxon>Stramenopiles</taxon>
        <taxon>Bigyra</taxon>
        <taxon>Labyrinthulomycetes</taxon>
        <taxon>Thraustochytrida</taxon>
        <taxon>Thraustochytriidae</taxon>
        <taxon>Hondaea</taxon>
    </lineage>
</organism>
<name>A0A2R5GKR3_9STRA</name>
<dbReference type="AlphaFoldDB" id="A0A2R5GKR3"/>
<dbReference type="OrthoDB" id="18302at2759"/>
<sequence>MADRRPLLRSAGDTSVDEEYYEQGSKASPLSSRGSMHEVVARRASTGDYDREDEGMRRHHDDHDEYDSDEHSDEYERSNSRGKRHTRYHSDGALSDDEDRRRSSRTRPIEERLTLLPSKARFSAATSTKRGMSNKLPRKIPRRIKGRYRRIVADAAEERTGRIAVYCPANEIDLDDLYAHMLQVRQRSGSASSHSSMLQNATLSDPHTFKIGNNKSTILPPVSWNASRRTVPLSPKSQALDLHTRDTIDSPNWQASIFFDVLHLRQRIDNAHATPSEDSSKTAAAAMAASSSAAAVSASDMDVSAAEQEANGGAKTIAAPRPGRRTFSKQQSSRILSDFEEDEYSDTDAGRWKDAVIPRSGHREVFLFGFGCIVCWNWESEDHEMRLVRSLAPFSRRMLDEDAAESASDDMEYFFGSQSRVRNDTIELSSGDPVERLAVSFAIAQSSLLSVYEYRLDQIIERNEHIPITLAREGKIHMSQTAISREIGRLFLERNMINLESDILGTPEFFWHHDEFDPVYRRMCDYMEQDDRLEILNKRLDCVRELLDVLSSQVENQHASKLEWIIIWLILCEVVVQVVWGVL</sequence>
<evidence type="ECO:0000256" key="1">
    <source>
        <dbReference type="ARBA" id="ARBA00008306"/>
    </source>
</evidence>
<dbReference type="Proteomes" id="UP000241890">
    <property type="component" value="Unassembled WGS sequence"/>
</dbReference>
<dbReference type="GO" id="GO:0005739">
    <property type="term" value="C:mitochondrion"/>
    <property type="evidence" value="ECO:0007669"/>
    <property type="project" value="UniProtKB-ARBA"/>
</dbReference>
<comment type="similarity">
    <text evidence="1">Belongs to the RMD1/sif2 family.</text>
</comment>
<dbReference type="InterPro" id="IPR051624">
    <property type="entry name" value="RMD1/Sad1-interacting"/>
</dbReference>
<evidence type="ECO:0000313" key="5">
    <source>
        <dbReference type="Proteomes" id="UP000241890"/>
    </source>
</evidence>
<keyword evidence="5" id="KW-1185">Reference proteome</keyword>
<protein>
    <submittedName>
        <fullName evidence="4">Required for meiotic nuclear division protein 1-like</fullName>
    </submittedName>
</protein>
<dbReference type="InterPro" id="IPR003734">
    <property type="entry name" value="DUF155"/>
</dbReference>
<comment type="caution">
    <text evidence="4">The sequence shown here is derived from an EMBL/GenBank/DDBJ whole genome shotgun (WGS) entry which is preliminary data.</text>
</comment>
<feature type="compositionally biased region" description="Basic and acidic residues" evidence="2">
    <location>
        <begin position="54"/>
        <end position="63"/>
    </location>
</feature>
<dbReference type="PANTHER" id="PTHR16255:SF1">
    <property type="entry name" value="REQUIRED FOR MEIOTIC NUCLEAR DIVISION PROTEIN 1 HOMOLOG"/>
    <property type="match status" value="1"/>
</dbReference>
<evidence type="ECO:0000259" key="3">
    <source>
        <dbReference type="Pfam" id="PF02582"/>
    </source>
</evidence>
<feature type="domain" description="DUF155" evidence="3">
    <location>
        <begin position="365"/>
        <end position="537"/>
    </location>
</feature>
<dbReference type="Pfam" id="PF02582">
    <property type="entry name" value="DUF155"/>
    <property type="match status" value="1"/>
</dbReference>
<evidence type="ECO:0000256" key="2">
    <source>
        <dbReference type="SAM" id="MobiDB-lite"/>
    </source>
</evidence>
<accession>A0A2R5GKR3</accession>
<dbReference type="InParanoid" id="A0A2R5GKR3"/>